<proteinExistence type="predicted"/>
<dbReference type="EMBL" id="JAUKTV010000019">
    <property type="protein sequence ID" value="KAK0707235.1"/>
    <property type="molecule type" value="Genomic_DNA"/>
</dbReference>
<protein>
    <recommendedName>
        <fullName evidence="4">RRM domain-containing protein</fullName>
    </recommendedName>
</protein>
<evidence type="ECO:0000256" key="1">
    <source>
        <dbReference type="SAM" id="MobiDB-lite"/>
    </source>
</evidence>
<evidence type="ECO:0008006" key="4">
    <source>
        <dbReference type="Google" id="ProtNLM"/>
    </source>
</evidence>
<dbReference type="CDD" id="cd00590">
    <property type="entry name" value="RRM_SF"/>
    <property type="match status" value="1"/>
</dbReference>
<organism evidence="2 3">
    <name type="scientific">Apiosordaria backusii</name>
    <dbReference type="NCBI Taxonomy" id="314023"/>
    <lineage>
        <taxon>Eukaryota</taxon>
        <taxon>Fungi</taxon>
        <taxon>Dikarya</taxon>
        <taxon>Ascomycota</taxon>
        <taxon>Pezizomycotina</taxon>
        <taxon>Sordariomycetes</taxon>
        <taxon>Sordariomycetidae</taxon>
        <taxon>Sordariales</taxon>
        <taxon>Lasiosphaeriaceae</taxon>
        <taxon>Apiosordaria</taxon>
    </lineage>
</organism>
<dbReference type="InterPro" id="IPR035979">
    <property type="entry name" value="RBD_domain_sf"/>
</dbReference>
<feature type="region of interest" description="Disordered" evidence="1">
    <location>
        <begin position="1"/>
        <end position="20"/>
    </location>
</feature>
<comment type="caution">
    <text evidence="2">The sequence shown here is derived from an EMBL/GenBank/DDBJ whole genome shotgun (WGS) entry which is preliminary data.</text>
</comment>
<gene>
    <name evidence="2" type="ORF">B0T21DRAFT_298756</name>
</gene>
<dbReference type="AlphaFoldDB" id="A0AA40A122"/>
<evidence type="ECO:0000313" key="3">
    <source>
        <dbReference type="Proteomes" id="UP001172159"/>
    </source>
</evidence>
<sequence>MDAVLHRGARANTSSDEKRLEEEREMLGFSKNYKGDIYNKKNQPPIIPEEDNVSLFITNLPAELAEDELLKGLISHGPFGKVYSVSMVPPDQSKGQTGAAAKLVMFTREAAEKVYGFIAGGGLKFHEKFNTRTAIVTWNQVKHAAYDGQPWKSRVLTITGPKNVIDIESIESALKSNIVYQTEQSRVLWETITTRAIEWRFCSVLAQAEAASLMFRRLDLPGVTVKYGLDPLDVPVAGKTQAAVTKTQDAWEKLGAWRRGL</sequence>
<evidence type="ECO:0000313" key="2">
    <source>
        <dbReference type="EMBL" id="KAK0707235.1"/>
    </source>
</evidence>
<dbReference type="Proteomes" id="UP001172159">
    <property type="component" value="Unassembled WGS sequence"/>
</dbReference>
<keyword evidence="3" id="KW-1185">Reference proteome</keyword>
<reference evidence="2" key="1">
    <citation type="submission" date="2023-06" db="EMBL/GenBank/DDBJ databases">
        <title>Genome-scale phylogeny and comparative genomics of the fungal order Sordariales.</title>
        <authorList>
            <consortium name="Lawrence Berkeley National Laboratory"/>
            <person name="Hensen N."/>
            <person name="Bonometti L."/>
            <person name="Westerberg I."/>
            <person name="Brannstrom I.O."/>
            <person name="Guillou S."/>
            <person name="Cros-Aarteil S."/>
            <person name="Calhoun S."/>
            <person name="Haridas S."/>
            <person name="Kuo A."/>
            <person name="Mondo S."/>
            <person name="Pangilinan J."/>
            <person name="Riley R."/>
            <person name="Labutti K."/>
            <person name="Andreopoulos B."/>
            <person name="Lipzen A."/>
            <person name="Chen C."/>
            <person name="Yanf M."/>
            <person name="Daum C."/>
            <person name="Ng V."/>
            <person name="Clum A."/>
            <person name="Steindorff A."/>
            <person name="Ohm R."/>
            <person name="Martin F."/>
            <person name="Silar P."/>
            <person name="Natvig D."/>
            <person name="Lalanne C."/>
            <person name="Gautier V."/>
            <person name="Ament-Velasquez S.L."/>
            <person name="Kruys A."/>
            <person name="Hutchinson M.I."/>
            <person name="Powell A.J."/>
            <person name="Barry K."/>
            <person name="Miller A.N."/>
            <person name="Grigoriev I.V."/>
            <person name="Debuchy R."/>
            <person name="Gladieux P."/>
            <person name="Thoren M.H."/>
            <person name="Johannesson H."/>
        </authorList>
    </citation>
    <scope>NUCLEOTIDE SEQUENCE</scope>
    <source>
        <strain evidence="2">CBS 540.89</strain>
    </source>
</reference>
<dbReference type="GO" id="GO:0003676">
    <property type="term" value="F:nucleic acid binding"/>
    <property type="evidence" value="ECO:0007669"/>
    <property type="project" value="InterPro"/>
</dbReference>
<dbReference type="SUPFAM" id="SSF54928">
    <property type="entry name" value="RNA-binding domain, RBD"/>
    <property type="match status" value="1"/>
</dbReference>
<name>A0AA40A122_9PEZI</name>
<accession>A0AA40A122</accession>